<accession>A0ABT1BNE0</accession>
<sequence length="129" mass="13852">MRKSWLSWRFSLLSLVLLLAQQGAVLHELSHLLPALRGAAGPAVALAEPAAAGSSQAPRGEGRDQADAVCQLCLGFAQLGNLAVWRFAPPELLALQQTAPRSEPFLRREAARPPHSARDPPARFTTLLS</sequence>
<protein>
    <recommendedName>
        <fullName evidence="4">DUF2946 domain-containing protein</fullName>
    </recommendedName>
</protein>
<dbReference type="EMBL" id="JAMXMC010000007">
    <property type="protein sequence ID" value="MCO5977710.1"/>
    <property type="molecule type" value="Genomic_DNA"/>
</dbReference>
<feature type="compositionally biased region" description="Basic and acidic residues" evidence="1">
    <location>
        <begin position="104"/>
        <end position="121"/>
    </location>
</feature>
<evidence type="ECO:0000313" key="2">
    <source>
        <dbReference type="EMBL" id="MCO5977710.1"/>
    </source>
</evidence>
<evidence type="ECO:0000256" key="1">
    <source>
        <dbReference type="SAM" id="MobiDB-lite"/>
    </source>
</evidence>
<organism evidence="2 3">
    <name type="scientific">Ideonella oryzae</name>
    <dbReference type="NCBI Taxonomy" id="2937441"/>
    <lineage>
        <taxon>Bacteria</taxon>
        <taxon>Pseudomonadati</taxon>
        <taxon>Pseudomonadota</taxon>
        <taxon>Betaproteobacteria</taxon>
        <taxon>Burkholderiales</taxon>
        <taxon>Sphaerotilaceae</taxon>
        <taxon>Ideonella</taxon>
    </lineage>
</organism>
<dbReference type="RefSeq" id="WP_252770209.1">
    <property type="nucleotide sequence ID" value="NZ_JAMXMC010000007.1"/>
</dbReference>
<gene>
    <name evidence="2" type="ORF">M0L44_13455</name>
</gene>
<feature type="region of interest" description="Disordered" evidence="1">
    <location>
        <begin position="103"/>
        <end position="129"/>
    </location>
</feature>
<dbReference type="Proteomes" id="UP001204851">
    <property type="component" value="Unassembled WGS sequence"/>
</dbReference>
<proteinExistence type="predicted"/>
<reference evidence="2 3" key="1">
    <citation type="submission" date="2022-06" db="EMBL/GenBank/DDBJ databases">
        <title>Ideonella sp. NS12-5 Genome sequencing and assembly.</title>
        <authorList>
            <person name="Jung Y."/>
        </authorList>
    </citation>
    <scope>NUCLEOTIDE SEQUENCE [LARGE SCALE GENOMIC DNA]</scope>
    <source>
        <strain evidence="2 3">NS12-5</strain>
    </source>
</reference>
<evidence type="ECO:0000313" key="3">
    <source>
        <dbReference type="Proteomes" id="UP001204851"/>
    </source>
</evidence>
<evidence type="ECO:0008006" key="4">
    <source>
        <dbReference type="Google" id="ProtNLM"/>
    </source>
</evidence>
<keyword evidence="3" id="KW-1185">Reference proteome</keyword>
<comment type="caution">
    <text evidence="2">The sequence shown here is derived from an EMBL/GenBank/DDBJ whole genome shotgun (WGS) entry which is preliminary data.</text>
</comment>
<name>A0ABT1BNE0_9BURK</name>